<accession>A0A194SCX8</accession>
<keyword evidence="2" id="KW-1133">Transmembrane helix</keyword>
<organism evidence="3 4">
    <name type="scientific">Rhodotorula graminis (strain WP1)</name>
    <dbReference type="NCBI Taxonomy" id="578459"/>
    <lineage>
        <taxon>Eukaryota</taxon>
        <taxon>Fungi</taxon>
        <taxon>Dikarya</taxon>
        <taxon>Basidiomycota</taxon>
        <taxon>Pucciniomycotina</taxon>
        <taxon>Microbotryomycetes</taxon>
        <taxon>Sporidiobolales</taxon>
        <taxon>Sporidiobolaceae</taxon>
        <taxon>Rhodotorula</taxon>
    </lineage>
</organism>
<feature type="compositionally biased region" description="Basic and acidic residues" evidence="1">
    <location>
        <begin position="368"/>
        <end position="386"/>
    </location>
</feature>
<evidence type="ECO:0000313" key="3">
    <source>
        <dbReference type="EMBL" id="KPV77251.1"/>
    </source>
</evidence>
<sequence>MDGMQHASAVWPEGQDYLRPIVATVYLVVVGLLSILLSRRWGSWNYMKRLPLIQVLVIVLLAASLAFIFISAILVLGVGSSYSEAACDGGIWLCVLLYAGTKAVLYYLLLEKLQRVHAHSVTGRVGRFHSWWYRGGVLLFVAWLAVAVTMIVGRISHIRRQDGACIIGLRLYATVPMLAVDAITNIYLTTGFVVPVWRSKNEKARRLAKVSSLAAFASLITSFANILVLSILHGHQLSFVCLGSCGLDVAFNSVVCYLVTTARHSRDEQTTRGSTDMRVPELSGTVAGPSTGKSGTKRSSSRAVGSLGGLAGYGTASGVYVNEEVCVESELDEEPTLGSSRRNSGLGGARGGGPALHTVSFSTPEVLTHLDDVEEEKLGPSARDEK</sequence>
<feature type="transmembrane region" description="Helical" evidence="2">
    <location>
        <begin position="237"/>
        <end position="259"/>
    </location>
</feature>
<feature type="transmembrane region" description="Helical" evidence="2">
    <location>
        <begin position="210"/>
        <end position="231"/>
    </location>
</feature>
<dbReference type="GeneID" id="28976662"/>
<evidence type="ECO:0000256" key="2">
    <source>
        <dbReference type="SAM" id="Phobius"/>
    </source>
</evidence>
<protein>
    <recommendedName>
        <fullName evidence="5">G-protein coupled receptors family 3 profile domain-containing protein</fullName>
    </recommendedName>
</protein>
<dbReference type="EMBL" id="KQ474075">
    <property type="protein sequence ID" value="KPV77251.1"/>
    <property type="molecule type" value="Genomic_DNA"/>
</dbReference>
<feature type="transmembrane region" description="Helical" evidence="2">
    <location>
        <begin position="131"/>
        <end position="155"/>
    </location>
</feature>
<evidence type="ECO:0008006" key="5">
    <source>
        <dbReference type="Google" id="ProtNLM"/>
    </source>
</evidence>
<evidence type="ECO:0000313" key="4">
    <source>
        <dbReference type="Proteomes" id="UP000053890"/>
    </source>
</evidence>
<dbReference type="PANTHER" id="PTHR38848">
    <property type="entry name" value="G-PROTEIN COUPLED RECEPTORS FAMILY 3 PROFILE DOMAIN-CONTAINING PROTEIN"/>
    <property type="match status" value="1"/>
</dbReference>
<name>A0A194SCX8_RHOGW</name>
<keyword evidence="2" id="KW-0472">Membrane</keyword>
<feature type="transmembrane region" description="Helical" evidence="2">
    <location>
        <begin position="90"/>
        <end position="110"/>
    </location>
</feature>
<feature type="transmembrane region" description="Helical" evidence="2">
    <location>
        <begin position="50"/>
        <end position="78"/>
    </location>
</feature>
<dbReference type="RefSeq" id="XP_018273300.1">
    <property type="nucleotide sequence ID" value="XM_018416214.1"/>
</dbReference>
<feature type="transmembrane region" description="Helical" evidence="2">
    <location>
        <begin position="20"/>
        <end position="38"/>
    </location>
</feature>
<keyword evidence="2" id="KW-0812">Transmembrane</keyword>
<keyword evidence="4" id="KW-1185">Reference proteome</keyword>
<dbReference type="Proteomes" id="UP000053890">
    <property type="component" value="Unassembled WGS sequence"/>
</dbReference>
<reference evidence="3 4" key="1">
    <citation type="journal article" date="2015" name="Front. Microbiol.">
        <title>Genome sequence of the plant growth promoting endophytic yeast Rhodotorula graminis WP1.</title>
        <authorList>
            <person name="Firrincieli A."/>
            <person name="Otillar R."/>
            <person name="Salamov A."/>
            <person name="Schmutz J."/>
            <person name="Khan Z."/>
            <person name="Redman R.S."/>
            <person name="Fleck N.D."/>
            <person name="Lindquist E."/>
            <person name="Grigoriev I.V."/>
            <person name="Doty S.L."/>
        </authorList>
    </citation>
    <scope>NUCLEOTIDE SEQUENCE [LARGE SCALE GENOMIC DNA]</scope>
    <source>
        <strain evidence="3 4">WP1</strain>
    </source>
</reference>
<dbReference type="AlphaFoldDB" id="A0A194SCX8"/>
<feature type="transmembrane region" description="Helical" evidence="2">
    <location>
        <begin position="175"/>
        <end position="198"/>
    </location>
</feature>
<evidence type="ECO:0000256" key="1">
    <source>
        <dbReference type="SAM" id="MobiDB-lite"/>
    </source>
</evidence>
<feature type="compositionally biased region" description="Gly residues" evidence="1">
    <location>
        <begin position="345"/>
        <end position="354"/>
    </location>
</feature>
<feature type="region of interest" description="Disordered" evidence="1">
    <location>
        <begin position="331"/>
        <end position="386"/>
    </location>
</feature>
<gene>
    <name evidence="3" type="ORF">RHOBADRAFT_52185</name>
</gene>
<dbReference type="PANTHER" id="PTHR38848:SF3">
    <property type="entry name" value="G-PROTEIN COUPLED RECEPTORS FAMILY 3 PROFILE DOMAIN-CONTAINING PROTEIN"/>
    <property type="match status" value="1"/>
</dbReference>
<dbReference type="OrthoDB" id="3210850at2759"/>
<proteinExistence type="predicted"/>
<dbReference type="OMA" id="IHWVTTS"/>
<feature type="region of interest" description="Disordered" evidence="1">
    <location>
        <begin position="267"/>
        <end position="303"/>
    </location>
</feature>